<evidence type="ECO:0000313" key="1">
    <source>
        <dbReference type="EMBL" id="MBR9971965.1"/>
    </source>
</evidence>
<dbReference type="Pfam" id="PF11162">
    <property type="entry name" value="DUF2946"/>
    <property type="match status" value="1"/>
</dbReference>
<name>A0ABS5IC20_9PROT</name>
<dbReference type="EMBL" id="JAGTUF010000007">
    <property type="protein sequence ID" value="MBR9971965.1"/>
    <property type="molecule type" value="Genomic_DNA"/>
</dbReference>
<dbReference type="Proteomes" id="UP000680714">
    <property type="component" value="Unassembled WGS sequence"/>
</dbReference>
<dbReference type="InterPro" id="IPR021333">
    <property type="entry name" value="DUF2946"/>
</dbReference>
<proteinExistence type="predicted"/>
<keyword evidence="2" id="KW-1185">Reference proteome</keyword>
<protein>
    <recommendedName>
        <fullName evidence="3">DUF2946 domain-containing protein</fullName>
    </recommendedName>
</protein>
<evidence type="ECO:0008006" key="3">
    <source>
        <dbReference type="Google" id="ProtNLM"/>
    </source>
</evidence>
<reference evidence="1 2" key="1">
    <citation type="submission" date="2021-04" db="EMBL/GenBank/DDBJ databases">
        <title>Magnetospirillum sulfuroxidans sp. nov., a facultative chemolithoautotrophic sulfur-oxidizing alphaproteobacterium isolated from freshwater sediment and proposals for Paramagetospirillum gen. nov., and Magnetospirillaceae fam. nov.</title>
        <authorList>
            <person name="Koziaeva V."/>
            <person name="Geelhoed J.S."/>
            <person name="Sorokin D.Y."/>
            <person name="Grouzdev D.S."/>
        </authorList>
    </citation>
    <scope>NUCLEOTIDE SEQUENCE [LARGE SCALE GENOMIC DNA]</scope>
    <source>
        <strain evidence="1 2">J10</strain>
    </source>
</reference>
<sequence length="130" mass="13434">MSGRRRARRVGAWLGLALLALDIFLGTAIPLARAAQSDRLIAIADMAVCTASGMVAAPTRADEGDAPAMGETSAFCSACLPLVQLLPSPEAPALRQPARIHGFVVAQPALPWQAKASGQGFSARAPPFSV</sequence>
<gene>
    <name evidence="1" type="ORF">KEC16_09580</name>
</gene>
<comment type="caution">
    <text evidence="1">The sequence shown here is derived from an EMBL/GenBank/DDBJ whole genome shotgun (WGS) entry which is preliminary data.</text>
</comment>
<evidence type="ECO:0000313" key="2">
    <source>
        <dbReference type="Proteomes" id="UP000680714"/>
    </source>
</evidence>
<organism evidence="1 2">
    <name type="scientific">Magnetospirillum sulfuroxidans</name>
    <dbReference type="NCBI Taxonomy" id="611300"/>
    <lineage>
        <taxon>Bacteria</taxon>
        <taxon>Pseudomonadati</taxon>
        <taxon>Pseudomonadota</taxon>
        <taxon>Alphaproteobacteria</taxon>
        <taxon>Rhodospirillales</taxon>
        <taxon>Rhodospirillaceae</taxon>
        <taxon>Magnetospirillum</taxon>
    </lineage>
</organism>
<accession>A0ABS5IC20</accession>